<dbReference type="InterPro" id="IPR044925">
    <property type="entry name" value="His-Me_finger_sf"/>
</dbReference>
<evidence type="ECO:0000259" key="1">
    <source>
        <dbReference type="Pfam" id="PF13392"/>
    </source>
</evidence>
<reference evidence="2" key="1">
    <citation type="journal article" date="2015" name="Nature">
        <title>Complex archaea that bridge the gap between prokaryotes and eukaryotes.</title>
        <authorList>
            <person name="Spang A."/>
            <person name="Saw J.H."/>
            <person name="Jorgensen S.L."/>
            <person name="Zaremba-Niedzwiedzka K."/>
            <person name="Martijn J."/>
            <person name="Lind A.E."/>
            <person name="van Eijk R."/>
            <person name="Schleper C."/>
            <person name="Guy L."/>
            <person name="Ettema T.J."/>
        </authorList>
    </citation>
    <scope>NUCLEOTIDE SEQUENCE</scope>
</reference>
<proteinExistence type="predicted"/>
<dbReference type="Gene3D" id="3.90.75.20">
    <property type="match status" value="1"/>
</dbReference>
<organism evidence="2">
    <name type="scientific">marine sediment metagenome</name>
    <dbReference type="NCBI Taxonomy" id="412755"/>
    <lineage>
        <taxon>unclassified sequences</taxon>
        <taxon>metagenomes</taxon>
        <taxon>ecological metagenomes</taxon>
    </lineage>
</organism>
<dbReference type="SUPFAM" id="SSF54060">
    <property type="entry name" value="His-Me finger endonucleases"/>
    <property type="match status" value="1"/>
</dbReference>
<feature type="domain" description="HNH nuclease" evidence="1">
    <location>
        <begin position="98"/>
        <end position="139"/>
    </location>
</feature>
<evidence type="ECO:0000313" key="2">
    <source>
        <dbReference type="EMBL" id="KKL07251.1"/>
    </source>
</evidence>
<dbReference type="EMBL" id="LAZR01043363">
    <property type="protein sequence ID" value="KKL07251.1"/>
    <property type="molecule type" value="Genomic_DNA"/>
</dbReference>
<protein>
    <recommendedName>
        <fullName evidence="1">HNH nuclease domain-containing protein</fullName>
    </recommendedName>
</protein>
<gene>
    <name evidence="2" type="ORF">LCGC14_2587900</name>
</gene>
<accession>A0A0F9CNN1</accession>
<comment type="caution">
    <text evidence="2">The sequence shown here is derived from an EMBL/GenBank/DDBJ whole genome shotgun (WGS) entry which is preliminary data.</text>
</comment>
<sequence length="162" mass="18817">MTKEGEVRRARDVGHTDNRGSGKLIWRICAKCKEGKWIQLRAFSKLCHICFLTGRRGANHPTWKGGRYRVGYGYLSVQLPPTDKYYKMAKKDGYVVEHRLIMARHLGRCLSKGEIVHHLNGVTDDNRLENLALVNHKTHPHRTMVLLLQEHILKLERQLEEL</sequence>
<dbReference type="AlphaFoldDB" id="A0A0F9CNN1"/>
<name>A0A0F9CNN1_9ZZZZ</name>
<dbReference type="InterPro" id="IPR003615">
    <property type="entry name" value="HNH_nuc"/>
</dbReference>
<dbReference type="Pfam" id="PF13392">
    <property type="entry name" value="HNH_3"/>
    <property type="match status" value="1"/>
</dbReference>